<dbReference type="SUPFAM" id="SSF53187">
    <property type="entry name" value="Zn-dependent exopeptidases"/>
    <property type="match status" value="1"/>
</dbReference>
<evidence type="ECO:0000313" key="2">
    <source>
        <dbReference type="Proteomes" id="UP001288944"/>
    </source>
</evidence>
<dbReference type="SUPFAM" id="SSF55031">
    <property type="entry name" value="Bacterial exopeptidase dimerisation domain"/>
    <property type="match status" value="1"/>
</dbReference>
<dbReference type="Pfam" id="PF01546">
    <property type="entry name" value="Peptidase_M20"/>
    <property type="match status" value="1"/>
</dbReference>
<dbReference type="NCBIfam" id="TIGR01891">
    <property type="entry name" value="amidohydrolases"/>
    <property type="match status" value="1"/>
</dbReference>
<comment type="caution">
    <text evidence="1">The sequence shown here is derived from an EMBL/GenBank/DDBJ whole genome shotgun (WGS) entry which is preliminary data.</text>
</comment>
<reference evidence="1" key="1">
    <citation type="submission" date="2019-11" db="EMBL/GenBank/DDBJ databases">
        <title>Characterization of Clostridium perfringens isolates from swine manure treated agricultural soils.</title>
        <authorList>
            <person name="Wushke S.T."/>
        </authorList>
    </citation>
    <scope>NUCLEOTIDE SEQUENCE</scope>
    <source>
        <strain evidence="1">X62</strain>
    </source>
</reference>
<feature type="non-terminal residue" evidence="1">
    <location>
        <position position="135"/>
    </location>
</feature>
<dbReference type="InterPro" id="IPR017439">
    <property type="entry name" value="Amidohydrolase"/>
</dbReference>
<evidence type="ECO:0000313" key="1">
    <source>
        <dbReference type="EMBL" id="MDZ7543751.1"/>
    </source>
</evidence>
<gene>
    <name evidence="1" type="ORF">GNF83_21820</name>
</gene>
<dbReference type="GO" id="GO:0016787">
    <property type="term" value="F:hydrolase activity"/>
    <property type="evidence" value="ECO:0007669"/>
    <property type="project" value="InterPro"/>
</dbReference>
<name>A0AAW9KAJ5_CLOPF</name>
<dbReference type="EMBL" id="WNUR01001584">
    <property type="protein sequence ID" value="MDZ7543751.1"/>
    <property type="molecule type" value="Genomic_DNA"/>
</dbReference>
<dbReference type="Gene3D" id="3.40.630.10">
    <property type="entry name" value="Zn peptidases"/>
    <property type="match status" value="1"/>
</dbReference>
<dbReference type="Gene3D" id="3.30.70.360">
    <property type="match status" value="1"/>
</dbReference>
<dbReference type="PANTHER" id="PTHR11014">
    <property type="entry name" value="PEPTIDASE M20 FAMILY MEMBER"/>
    <property type="match status" value="1"/>
</dbReference>
<organism evidence="1 2">
    <name type="scientific">Clostridium perfringens</name>
    <dbReference type="NCBI Taxonomy" id="1502"/>
    <lineage>
        <taxon>Bacteria</taxon>
        <taxon>Bacillati</taxon>
        <taxon>Bacillota</taxon>
        <taxon>Clostridia</taxon>
        <taxon>Eubacteriales</taxon>
        <taxon>Clostridiaceae</taxon>
        <taxon>Clostridium</taxon>
    </lineage>
</organism>
<dbReference type="PANTHER" id="PTHR11014:SF63">
    <property type="entry name" value="METALLOPEPTIDASE, PUTATIVE (AFU_ORTHOLOGUE AFUA_6G09600)-RELATED"/>
    <property type="match status" value="1"/>
</dbReference>
<feature type="non-terminal residue" evidence="1">
    <location>
        <position position="1"/>
    </location>
</feature>
<sequence>EKTCEYRATVPGVMHACGHDGHTAGLLGAARMLMNNRDKWRGEIRLLFQPAEEISPGGAQAMIREHALEGVQAVYGIHLWTPIQAGTIATRPGPIMASVDDFFLTIYGKGGHGGMPHVCTDAVVIGSSLVQQFQT</sequence>
<proteinExistence type="predicted"/>
<dbReference type="InterPro" id="IPR036264">
    <property type="entry name" value="Bact_exopeptidase_dim_dom"/>
</dbReference>
<dbReference type="InterPro" id="IPR002933">
    <property type="entry name" value="Peptidase_M20"/>
</dbReference>
<dbReference type="AlphaFoldDB" id="A0AAW9KAJ5"/>
<protein>
    <submittedName>
        <fullName evidence="1">Amidohydrolase</fullName>
    </submittedName>
</protein>
<dbReference type="Proteomes" id="UP001288944">
    <property type="component" value="Unassembled WGS sequence"/>
</dbReference>
<accession>A0AAW9KAJ5</accession>